<protein>
    <submittedName>
        <fullName evidence="1">Uncharacterized protein</fullName>
    </submittedName>
</protein>
<evidence type="ECO:0000313" key="1">
    <source>
        <dbReference type="EMBL" id="KAK7500820.1"/>
    </source>
</evidence>
<dbReference type="AlphaFoldDB" id="A0ABD0LNS5"/>
<feature type="non-terminal residue" evidence="1">
    <location>
        <position position="1"/>
    </location>
</feature>
<comment type="caution">
    <text evidence="1">The sequence shown here is derived from an EMBL/GenBank/DDBJ whole genome shotgun (WGS) entry which is preliminary data.</text>
</comment>
<reference evidence="1 2" key="1">
    <citation type="journal article" date="2023" name="Sci. Data">
        <title>Genome assembly of the Korean intertidal mud-creeper Batillaria attramentaria.</title>
        <authorList>
            <person name="Patra A.K."/>
            <person name="Ho P.T."/>
            <person name="Jun S."/>
            <person name="Lee S.J."/>
            <person name="Kim Y."/>
            <person name="Won Y.J."/>
        </authorList>
    </citation>
    <scope>NUCLEOTIDE SEQUENCE [LARGE SCALE GENOMIC DNA]</scope>
    <source>
        <strain evidence="1">Wonlab-2016</strain>
    </source>
</reference>
<gene>
    <name evidence="1" type="ORF">BaRGS_00008064</name>
</gene>
<sequence>SARGCGQVRKWLWASPQEVVDKSAMVVGKSAEVVAMSAEVMAQSAKVVGKSTDVGKTAEVAENSAEVVGQVRRGCGASPQRLWGKSAEVVGQVRRGCGASPQRFGSSEERSAKDIDERRNTHMARPALLPVLCVKTMPRFLPARQMASKIRFYVEESRCVDKLR</sequence>
<accession>A0ABD0LNS5</accession>
<organism evidence="1 2">
    <name type="scientific">Batillaria attramentaria</name>
    <dbReference type="NCBI Taxonomy" id="370345"/>
    <lineage>
        <taxon>Eukaryota</taxon>
        <taxon>Metazoa</taxon>
        <taxon>Spiralia</taxon>
        <taxon>Lophotrochozoa</taxon>
        <taxon>Mollusca</taxon>
        <taxon>Gastropoda</taxon>
        <taxon>Caenogastropoda</taxon>
        <taxon>Sorbeoconcha</taxon>
        <taxon>Cerithioidea</taxon>
        <taxon>Batillariidae</taxon>
        <taxon>Batillaria</taxon>
    </lineage>
</organism>
<evidence type="ECO:0000313" key="2">
    <source>
        <dbReference type="Proteomes" id="UP001519460"/>
    </source>
</evidence>
<dbReference type="EMBL" id="JACVVK020000035">
    <property type="protein sequence ID" value="KAK7500820.1"/>
    <property type="molecule type" value="Genomic_DNA"/>
</dbReference>
<keyword evidence="2" id="KW-1185">Reference proteome</keyword>
<name>A0ABD0LNS5_9CAEN</name>
<proteinExistence type="predicted"/>
<dbReference type="Proteomes" id="UP001519460">
    <property type="component" value="Unassembled WGS sequence"/>
</dbReference>